<accession>A0A4R8M1A1</accession>
<evidence type="ECO:0000313" key="1">
    <source>
        <dbReference type="EMBL" id="TDY55854.1"/>
    </source>
</evidence>
<protein>
    <recommendedName>
        <fullName evidence="3">MoaD/ThiS family protein</fullName>
    </recommendedName>
</protein>
<dbReference type="AlphaFoldDB" id="A0A4R8M1A1"/>
<dbReference type="RefSeq" id="WP_133958904.1">
    <property type="nucleotide sequence ID" value="NZ_SORI01000022.1"/>
</dbReference>
<sequence>MQYTVRFFGVLAMNLGVTSGEAVVLELPENPVYGDVLDGIRERFAGHIPPSMWDEEAGCLHRGILAFGADGKFLARNRDLPLPGGGEVRFHLPLSGG</sequence>
<organism evidence="1 2">
    <name type="scientific">Aminivibrio pyruvatiphilus</name>
    <dbReference type="NCBI Taxonomy" id="1005740"/>
    <lineage>
        <taxon>Bacteria</taxon>
        <taxon>Thermotogati</taxon>
        <taxon>Synergistota</taxon>
        <taxon>Synergistia</taxon>
        <taxon>Synergistales</taxon>
        <taxon>Aminobacteriaceae</taxon>
        <taxon>Aminivibrio</taxon>
    </lineage>
</organism>
<comment type="caution">
    <text evidence="1">The sequence shown here is derived from an EMBL/GenBank/DDBJ whole genome shotgun (WGS) entry which is preliminary data.</text>
</comment>
<name>A0A4R8M1A1_9BACT</name>
<dbReference type="InterPro" id="IPR012675">
    <property type="entry name" value="Beta-grasp_dom_sf"/>
</dbReference>
<evidence type="ECO:0000313" key="2">
    <source>
        <dbReference type="Proteomes" id="UP000295066"/>
    </source>
</evidence>
<evidence type="ECO:0008006" key="3">
    <source>
        <dbReference type="Google" id="ProtNLM"/>
    </source>
</evidence>
<dbReference type="Gene3D" id="3.10.20.30">
    <property type="match status" value="1"/>
</dbReference>
<keyword evidence="2" id="KW-1185">Reference proteome</keyword>
<dbReference type="EMBL" id="SORI01000022">
    <property type="protein sequence ID" value="TDY55854.1"/>
    <property type="molecule type" value="Genomic_DNA"/>
</dbReference>
<dbReference type="Proteomes" id="UP000295066">
    <property type="component" value="Unassembled WGS sequence"/>
</dbReference>
<gene>
    <name evidence="1" type="ORF">C8D99_12221</name>
</gene>
<proteinExistence type="predicted"/>
<reference evidence="1 2" key="1">
    <citation type="submission" date="2019-03" db="EMBL/GenBank/DDBJ databases">
        <title>Genomic Encyclopedia of Type Strains, Phase IV (KMG-IV): sequencing the most valuable type-strain genomes for metagenomic binning, comparative biology and taxonomic classification.</title>
        <authorList>
            <person name="Goeker M."/>
        </authorList>
    </citation>
    <scope>NUCLEOTIDE SEQUENCE [LARGE SCALE GENOMIC DNA]</scope>
    <source>
        <strain evidence="1 2">DSM 25964</strain>
    </source>
</reference>